<proteinExistence type="predicted"/>
<reference evidence="4 5" key="1">
    <citation type="submission" date="2019-11" db="EMBL/GenBank/DDBJ databases">
        <authorList>
            <person name="Jiang L.-Q."/>
        </authorList>
    </citation>
    <scope>NUCLEOTIDE SEQUENCE [LARGE SCALE GENOMIC DNA]</scope>
    <source>
        <strain evidence="4 5">YIM 132087</strain>
    </source>
</reference>
<dbReference type="GO" id="GO:0003700">
    <property type="term" value="F:DNA-binding transcription factor activity"/>
    <property type="evidence" value="ECO:0007669"/>
    <property type="project" value="InterPro"/>
</dbReference>
<dbReference type="SMART" id="SM00422">
    <property type="entry name" value="HTH_MERR"/>
    <property type="match status" value="1"/>
</dbReference>
<dbReference type="Gene3D" id="1.10.1660.10">
    <property type="match status" value="1"/>
</dbReference>
<organism evidence="4 5">
    <name type="scientific">Nakamurella alba</name>
    <dbReference type="NCBI Taxonomy" id="2665158"/>
    <lineage>
        <taxon>Bacteria</taxon>
        <taxon>Bacillati</taxon>
        <taxon>Actinomycetota</taxon>
        <taxon>Actinomycetes</taxon>
        <taxon>Nakamurellales</taxon>
        <taxon>Nakamurellaceae</taxon>
        <taxon>Nakamurella</taxon>
    </lineage>
</organism>
<dbReference type="SUPFAM" id="SSF46955">
    <property type="entry name" value="Putative DNA-binding domain"/>
    <property type="match status" value="1"/>
</dbReference>
<feature type="compositionally biased region" description="Basic and acidic residues" evidence="2">
    <location>
        <begin position="222"/>
        <end position="238"/>
    </location>
</feature>
<dbReference type="RefSeq" id="WP_154767086.1">
    <property type="nucleotide sequence ID" value="NZ_WLYK01000001.1"/>
</dbReference>
<feature type="domain" description="HTH merR-type" evidence="3">
    <location>
        <begin position="1"/>
        <end position="70"/>
    </location>
</feature>
<dbReference type="InterPro" id="IPR000551">
    <property type="entry name" value="MerR-type_HTH_dom"/>
</dbReference>
<evidence type="ECO:0000313" key="4">
    <source>
        <dbReference type="EMBL" id="MTD13179.1"/>
    </source>
</evidence>
<dbReference type="AlphaFoldDB" id="A0A7K1FIA9"/>
<gene>
    <name evidence="4" type="ORF">GIS00_04360</name>
</gene>
<accession>A0A7K1FIA9</accession>
<evidence type="ECO:0000313" key="5">
    <source>
        <dbReference type="Proteomes" id="UP000460221"/>
    </source>
</evidence>
<dbReference type="GO" id="GO:0003677">
    <property type="term" value="F:DNA binding"/>
    <property type="evidence" value="ECO:0007669"/>
    <property type="project" value="UniProtKB-KW"/>
</dbReference>
<dbReference type="Proteomes" id="UP000460221">
    <property type="component" value="Unassembled WGS sequence"/>
</dbReference>
<dbReference type="InterPro" id="IPR047057">
    <property type="entry name" value="MerR_fam"/>
</dbReference>
<dbReference type="InterPro" id="IPR009061">
    <property type="entry name" value="DNA-bd_dom_put_sf"/>
</dbReference>
<keyword evidence="5" id="KW-1185">Reference proteome</keyword>
<sequence>MRMGELSSTTGVPVATIKFYLREGLLPAGTATARNQADYTDEHVRRLRLVRALLGVGGMSLAEVREVVDVVQDRSRPVLEMLGTMQTHLVAPGSAGVGTDPSAAALETVDRLAAEKDWTDYPGDPNRLRLAGLLDTWSQLTDRDPAVLLRGYAAAAELVAEADQELVRSVVPERDAMVDTAVVGTVLGDAMFAVLRRIAQVQVFAKHFPRPETGPDTLPSPEEGRDERLHPVPPGSDR</sequence>
<dbReference type="PROSITE" id="PS50937">
    <property type="entry name" value="HTH_MERR_2"/>
    <property type="match status" value="1"/>
</dbReference>
<feature type="region of interest" description="Disordered" evidence="2">
    <location>
        <begin position="209"/>
        <end position="238"/>
    </location>
</feature>
<name>A0A7K1FIA9_9ACTN</name>
<keyword evidence="1" id="KW-0238">DNA-binding</keyword>
<comment type="caution">
    <text evidence="4">The sequence shown here is derived from an EMBL/GenBank/DDBJ whole genome shotgun (WGS) entry which is preliminary data.</text>
</comment>
<evidence type="ECO:0000259" key="3">
    <source>
        <dbReference type="PROSITE" id="PS50937"/>
    </source>
</evidence>
<dbReference type="EMBL" id="WLYK01000001">
    <property type="protein sequence ID" value="MTD13179.1"/>
    <property type="molecule type" value="Genomic_DNA"/>
</dbReference>
<protein>
    <submittedName>
        <fullName evidence="4">MerR family transcriptional regulator</fullName>
    </submittedName>
</protein>
<dbReference type="PANTHER" id="PTHR30204:SF98">
    <property type="entry name" value="HTH-TYPE TRANSCRIPTIONAL REGULATOR ADHR"/>
    <property type="match status" value="1"/>
</dbReference>
<evidence type="ECO:0000256" key="1">
    <source>
        <dbReference type="ARBA" id="ARBA00023125"/>
    </source>
</evidence>
<dbReference type="PRINTS" id="PR00040">
    <property type="entry name" value="HTHMERR"/>
</dbReference>
<dbReference type="Pfam" id="PF13411">
    <property type="entry name" value="MerR_1"/>
    <property type="match status" value="1"/>
</dbReference>
<dbReference type="PANTHER" id="PTHR30204">
    <property type="entry name" value="REDOX-CYCLING DRUG-SENSING TRANSCRIPTIONAL ACTIVATOR SOXR"/>
    <property type="match status" value="1"/>
</dbReference>
<evidence type="ECO:0000256" key="2">
    <source>
        <dbReference type="SAM" id="MobiDB-lite"/>
    </source>
</evidence>